<dbReference type="OrthoDB" id="677887at2"/>
<protein>
    <submittedName>
        <fullName evidence="4">Two-component response regulator SA14-24</fullName>
    </submittedName>
</protein>
<dbReference type="InterPro" id="IPR011006">
    <property type="entry name" value="CheY-like_superfamily"/>
</dbReference>
<evidence type="ECO:0000313" key="5">
    <source>
        <dbReference type="Proteomes" id="UP000014174"/>
    </source>
</evidence>
<name>R9GX35_9SPHI</name>
<proteinExistence type="predicted"/>
<keyword evidence="5" id="KW-1185">Reference proteome</keyword>
<evidence type="ECO:0000259" key="3">
    <source>
        <dbReference type="PROSITE" id="PS50110"/>
    </source>
</evidence>
<evidence type="ECO:0000313" key="4">
    <source>
        <dbReference type="EMBL" id="EOR96382.1"/>
    </source>
</evidence>
<comment type="caution">
    <text evidence="4">The sequence shown here is derived from an EMBL/GenBank/DDBJ whole genome shotgun (WGS) entry which is preliminary data.</text>
</comment>
<dbReference type="Proteomes" id="UP000014174">
    <property type="component" value="Unassembled WGS sequence"/>
</dbReference>
<evidence type="ECO:0000256" key="1">
    <source>
        <dbReference type="ARBA" id="ARBA00022553"/>
    </source>
</evidence>
<reference evidence="4 5" key="1">
    <citation type="journal article" date="2013" name="Genome Announc.">
        <title>Draft Genome Sequence of Arcticibacter svalbardensis Strain MN12-7T, a Member of the Family Sphingobacteriaceae Isolated from an Arctic Soil Sample.</title>
        <authorList>
            <person name="Shivaji S."/>
            <person name="Ara S."/>
            <person name="Prasad S."/>
            <person name="Manasa B.P."/>
            <person name="Begum Z."/>
            <person name="Singh A."/>
            <person name="Kumar Pinnaka A."/>
        </authorList>
    </citation>
    <scope>NUCLEOTIDE SEQUENCE [LARGE SCALE GENOMIC DNA]</scope>
    <source>
        <strain evidence="4 5">MN12-7</strain>
    </source>
</reference>
<dbReference type="Pfam" id="PF00072">
    <property type="entry name" value="Response_reg"/>
    <property type="match status" value="1"/>
</dbReference>
<dbReference type="InterPro" id="IPR050595">
    <property type="entry name" value="Bact_response_regulator"/>
</dbReference>
<dbReference type="InterPro" id="IPR001789">
    <property type="entry name" value="Sig_transdc_resp-reg_receiver"/>
</dbReference>
<dbReference type="PANTHER" id="PTHR44591">
    <property type="entry name" value="STRESS RESPONSE REGULATOR PROTEIN 1"/>
    <property type="match status" value="1"/>
</dbReference>
<dbReference type="Gene3D" id="3.40.50.2300">
    <property type="match status" value="1"/>
</dbReference>
<dbReference type="GO" id="GO:0000160">
    <property type="term" value="P:phosphorelay signal transduction system"/>
    <property type="evidence" value="ECO:0007669"/>
    <property type="project" value="InterPro"/>
</dbReference>
<accession>R9GX35</accession>
<organism evidence="4 5">
    <name type="scientific">Arcticibacter svalbardensis MN12-7</name>
    <dbReference type="NCBI Taxonomy" id="1150600"/>
    <lineage>
        <taxon>Bacteria</taxon>
        <taxon>Pseudomonadati</taxon>
        <taxon>Bacteroidota</taxon>
        <taxon>Sphingobacteriia</taxon>
        <taxon>Sphingobacteriales</taxon>
        <taxon>Sphingobacteriaceae</taxon>
        <taxon>Arcticibacter</taxon>
    </lineage>
</organism>
<dbReference type="SUPFAM" id="SSF52172">
    <property type="entry name" value="CheY-like"/>
    <property type="match status" value="1"/>
</dbReference>
<dbReference type="PROSITE" id="PS50110">
    <property type="entry name" value="RESPONSE_REGULATORY"/>
    <property type="match status" value="1"/>
</dbReference>
<dbReference type="AlphaFoldDB" id="R9GX35"/>
<dbReference type="PANTHER" id="PTHR44591:SF3">
    <property type="entry name" value="RESPONSE REGULATORY DOMAIN-CONTAINING PROTEIN"/>
    <property type="match status" value="1"/>
</dbReference>
<sequence length="121" mass="13765">MNKKILAVDDNLAILDVLEELLSWEGYEVIKLADGHHIFEMIEIIHPDLILLDVMLDTLDGRDICMEIKNNKSIQHIPVIMISATHDLTTFLNNPGAPDDFVEKPFDLDHLLMKINHQLAA</sequence>
<dbReference type="SMART" id="SM00448">
    <property type="entry name" value="REC"/>
    <property type="match status" value="1"/>
</dbReference>
<feature type="domain" description="Response regulatory" evidence="3">
    <location>
        <begin position="4"/>
        <end position="119"/>
    </location>
</feature>
<gene>
    <name evidence="4" type="ORF">ADIARSV_0424</name>
</gene>
<evidence type="ECO:0000256" key="2">
    <source>
        <dbReference type="PROSITE-ProRule" id="PRU00169"/>
    </source>
</evidence>
<dbReference type="EMBL" id="AQPN01000015">
    <property type="protein sequence ID" value="EOR96382.1"/>
    <property type="molecule type" value="Genomic_DNA"/>
</dbReference>
<dbReference type="STRING" id="1150600.ADIARSV_0424"/>
<keyword evidence="1 2" id="KW-0597">Phosphoprotein</keyword>
<feature type="modified residue" description="4-aspartylphosphate" evidence="2">
    <location>
        <position position="53"/>
    </location>
</feature>
<dbReference type="eggNOG" id="COG0745">
    <property type="taxonomic scope" value="Bacteria"/>
</dbReference>